<keyword evidence="2" id="KW-0472">Membrane</keyword>
<feature type="compositionally biased region" description="Low complexity" evidence="1">
    <location>
        <begin position="306"/>
        <end position="319"/>
    </location>
</feature>
<protein>
    <submittedName>
        <fullName evidence="6">EAL domain-containing protein</fullName>
    </submittedName>
</protein>
<feature type="region of interest" description="Disordered" evidence="1">
    <location>
        <begin position="282"/>
        <end position="393"/>
    </location>
</feature>
<keyword evidence="2" id="KW-0812">Transmembrane</keyword>
<feature type="domain" description="GGDEF" evidence="5">
    <location>
        <begin position="630"/>
        <end position="768"/>
    </location>
</feature>
<keyword evidence="7" id="KW-1185">Reference proteome</keyword>
<dbReference type="Pfam" id="PF00989">
    <property type="entry name" value="PAS"/>
    <property type="match status" value="1"/>
</dbReference>
<feature type="compositionally biased region" description="Basic and acidic residues" evidence="1">
    <location>
        <begin position="12"/>
        <end position="25"/>
    </location>
</feature>
<accession>A0ABP5Z9F1</accession>
<dbReference type="Gene3D" id="3.20.20.450">
    <property type="entry name" value="EAL domain"/>
    <property type="match status" value="1"/>
</dbReference>
<dbReference type="SUPFAM" id="SSF141868">
    <property type="entry name" value="EAL domain-like"/>
    <property type="match status" value="1"/>
</dbReference>
<organism evidence="6 7">
    <name type="scientific">Streptomyces graminearus</name>
    <dbReference type="NCBI Taxonomy" id="284030"/>
    <lineage>
        <taxon>Bacteria</taxon>
        <taxon>Bacillati</taxon>
        <taxon>Actinomycetota</taxon>
        <taxon>Actinomycetes</taxon>
        <taxon>Kitasatosporales</taxon>
        <taxon>Streptomycetaceae</taxon>
        <taxon>Streptomyces</taxon>
    </lineage>
</organism>
<feature type="region of interest" description="Disordered" evidence="1">
    <location>
        <begin position="1034"/>
        <end position="1076"/>
    </location>
</feature>
<keyword evidence="2" id="KW-1133">Transmembrane helix</keyword>
<dbReference type="SMART" id="SM00091">
    <property type="entry name" value="PAS"/>
    <property type="match status" value="1"/>
</dbReference>
<dbReference type="InterPro" id="IPR000160">
    <property type="entry name" value="GGDEF_dom"/>
</dbReference>
<evidence type="ECO:0000259" key="5">
    <source>
        <dbReference type="PROSITE" id="PS50887"/>
    </source>
</evidence>
<dbReference type="SMART" id="SM00052">
    <property type="entry name" value="EAL"/>
    <property type="match status" value="1"/>
</dbReference>
<dbReference type="Proteomes" id="UP001501721">
    <property type="component" value="Unassembled WGS sequence"/>
</dbReference>
<dbReference type="CDD" id="cd01948">
    <property type="entry name" value="EAL"/>
    <property type="match status" value="1"/>
</dbReference>
<dbReference type="PROSITE" id="PS50883">
    <property type="entry name" value="EAL"/>
    <property type="match status" value="1"/>
</dbReference>
<dbReference type="EMBL" id="BAAATL010000020">
    <property type="protein sequence ID" value="GAA2492127.1"/>
    <property type="molecule type" value="Genomic_DNA"/>
</dbReference>
<dbReference type="SMART" id="SM00267">
    <property type="entry name" value="GGDEF"/>
    <property type="match status" value="1"/>
</dbReference>
<dbReference type="CDD" id="cd00130">
    <property type="entry name" value="PAS"/>
    <property type="match status" value="1"/>
</dbReference>
<feature type="domain" description="PAS" evidence="3">
    <location>
        <begin position="469"/>
        <end position="539"/>
    </location>
</feature>
<dbReference type="PROSITE" id="PS50887">
    <property type="entry name" value="GGDEF"/>
    <property type="match status" value="1"/>
</dbReference>
<dbReference type="InterPro" id="IPR029787">
    <property type="entry name" value="Nucleotide_cyclase"/>
</dbReference>
<reference evidence="7" key="1">
    <citation type="journal article" date="2019" name="Int. J. Syst. Evol. Microbiol.">
        <title>The Global Catalogue of Microorganisms (GCM) 10K type strain sequencing project: providing services to taxonomists for standard genome sequencing and annotation.</title>
        <authorList>
            <consortium name="The Broad Institute Genomics Platform"/>
            <consortium name="The Broad Institute Genome Sequencing Center for Infectious Disease"/>
            <person name="Wu L."/>
            <person name="Ma J."/>
        </authorList>
    </citation>
    <scope>NUCLEOTIDE SEQUENCE [LARGE SCALE GENOMIC DNA]</scope>
    <source>
        <strain evidence="7">JCM 6923</strain>
    </source>
</reference>
<dbReference type="InterPro" id="IPR035919">
    <property type="entry name" value="EAL_sf"/>
</dbReference>
<evidence type="ECO:0000256" key="2">
    <source>
        <dbReference type="SAM" id="Phobius"/>
    </source>
</evidence>
<dbReference type="InterPro" id="IPR052155">
    <property type="entry name" value="Biofilm_reg_signaling"/>
</dbReference>
<feature type="transmembrane region" description="Helical" evidence="2">
    <location>
        <begin position="63"/>
        <end position="85"/>
    </location>
</feature>
<dbReference type="PANTHER" id="PTHR44757">
    <property type="entry name" value="DIGUANYLATE CYCLASE DGCP"/>
    <property type="match status" value="1"/>
</dbReference>
<dbReference type="CDD" id="cd01949">
    <property type="entry name" value="GGDEF"/>
    <property type="match status" value="1"/>
</dbReference>
<feature type="compositionally biased region" description="Low complexity" evidence="1">
    <location>
        <begin position="1035"/>
        <end position="1064"/>
    </location>
</feature>
<feature type="transmembrane region" description="Helical" evidence="2">
    <location>
        <begin position="40"/>
        <end position="57"/>
    </location>
</feature>
<feature type="transmembrane region" description="Helical" evidence="2">
    <location>
        <begin position="200"/>
        <end position="218"/>
    </location>
</feature>
<gene>
    <name evidence="6" type="ORF">GCM10010422_43670</name>
</gene>
<evidence type="ECO:0000256" key="1">
    <source>
        <dbReference type="SAM" id="MobiDB-lite"/>
    </source>
</evidence>
<dbReference type="SUPFAM" id="SSF55785">
    <property type="entry name" value="PYP-like sensor domain (PAS domain)"/>
    <property type="match status" value="1"/>
</dbReference>
<dbReference type="InterPro" id="IPR035965">
    <property type="entry name" value="PAS-like_dom_sf"/>
</dbReference>
<evidence type="ECO:0000313" key="7">
    <source>
        <dbReference type="Proteomes" id="UP001501721"/>
    </source>
</evidence>
<comment type="caution">
    <text evidence="6">The sequence shown here is derived from an EMBL/GenBank/DDBJ whole genome shotgun (WGS) entry which is preliminary data.</text>
</comment>
<dbReference type="Pfam" id="PF00563">
    <property type="entry name" value="EAL"/>
    <property type="match status" value="1"/>
</dbReference>
<feature type="transmembrane region" description="Helical" evidence="2">
    <location>
        <begin position="97"/>
        <end position="117"/>
    </location>
</feature>
<feature type="compositionally biased region" description="Polar residues" evidence="1">
    <location>
        <begin position="1"/>
        <end position="10"/>
    </location>
</feature>
<feature type="region of interest" description="Disordered" evidence="1">
    <location>
        <begin position="1"/>
        <end position="30"/>
    </location>
</feature>
<evidence type="ECO:0000259" key="3">
    <source>
        <dbReference type="PROSITE" id="PS50112"/>
    </source>
</evidence>
<feature type="transmembrane region" description="Helical" evidence="2">
    <location>
        <begin position="157"/>
        <end position="180"/>
    </location>
</feature>
<dbReference type="InterPro" id="IPR000014">
    <property type="entry name" value="PAS"/>
</dbReference>
<dbReference type="PANTHER" id="PTHR44757:SF2">
    <property type="entry name" value="BIOFILM ARCHITECTURE MAINTENANCE PROTEIN MBAA"/>
    <property type="match status" value="1"/>
</dbReference>
<dbReference type="InterPro" id="IPR043128">
    <property type="entry name" value="Rev_trsase/Diguanyl_cyclase"/>
</dbReference>
<feature type="transmembrane region" description="Helical" evidence="2">
    <location>
        <begin position="129"/>
        <end position="150"/>
    </location>
</feature>
<dbReference type="SUPFAM" id="SSF55073">
    <property type="entry name" value="Nucleotide cyclase"/>
    <property type="match status" value="1"/>
</dbReference>
<dbReference type="Gene3D" id="3.30.70.270">
    <property type="match status" value="1"/>
</dbReference>
<evidence type="ECO:0000259" key="4">
    <source>
        <dbReference type="PROSITE" id="PS50883"/>
    </source>
</evidence>
<dbReference type="InterPro" id="IPR013767">
    <property type="entry name" value="PAS_fold"/>
</dbReference>
<feature type="transmembrane region" description="Helical" evidence="2">
    <location>
        <begin position="403"/>
        <end position="424"/>
    </location>
</feature>
<feature type="transmembrane region" description="Helical" evidence="2">
    <location>
        <begin position="436"/>
        <end position="457"/>
    </location>
</feature>
<evidence type="ECO:0000313" key="6">
    <source>
        <dbReference type="EMBL" id="GAA2492127.1"/>
    </source>
</evidence>
<feature type="domain" description="EAL" evidence="4">
    <location>
        <begin position="777"/>
        <end position="1031"/>
    </location>
</feature>
<sequence>MSAPTPTTTVHAEVRAPHPHQDPPARGRVRVGRTRASEQLVLALVCAAYAVGAAFDWGTDEIALVMGDFGLSAAAGVAAVSCFLYARGPRVRYRPAWLLFGLSSAMAALGNAVWGWYEVVLGRPVPSPSYADLFFLCFAPPAIVGLLVLASRPVTRAGWICLGLDAWLIGGSLLTLSWSLALAQAARFDGPSVAHTALSLAYPLLDIALVSMVLALHFRRAPGNRTAVNTAIGALALTVMCDALFTSPLLHTSYRSGQLLDAGWFAGSLLLAYAPWATPRAGTTPDGHTRTASGHLPAPRAAGHRSPSAPDPSASAPSAEHSRDPGSGQDAGSGHDVSAGAERDAYDGSGHGAYPDPEPSRLQDTGDGAFPGAAHGPLPAPDRTDPALPAGADSVRYPAGRPITGSLAALTPYLAAAVCTLGILYNVLNGRRPDHVVLITAGCVVLALVIRQGIMLLDNIALTQELAQKENHFRSLVQGSSDVIMIAAPNGILRYVSPAAAGVYGRPAEDLVGTELAALIHPEDLGCVVHEVRRFLAASPLTEPTTRIECRFRSGGGGGWLNVESTVNRHHGGLIFNSRDVTERVRLQAQLQHNAEHDPLTDLPNRALFTRRVQQALSGRRATDRGAALRGTAVLFIDLDGFKAVNDTIGHQAGDELLVQAARRLQDAVRQGDTASRLGGDEFAALIVGDGTHDRAARERNILELADRLRMTLSQPYAIDGNDVRVNASIGVAFAEPGLGAGELLRNADLAMYRAKSAGKGRVELYKPQMQQDVVRKAELATRLRAALHDGEFALLHQPVVCLEDGRITAVSAQARWRSSQGVLFTPAEFLRVAEDGDKTAELDRWILQESVAGAAERAASGLVVPVAVRMSARRLLDRSLPPGSVEALLTRYGLPPGALVIELSDTDPGLGLDELERRLTALSRLGVRIALDGFGSGHAAIAALRRLPVDILKLDRGLVEGVVDSARLHKITSGLLRIAGDLGLQSVAEGVDLPEQAVALRAMGCTHGIGAAFSGPLDEYRLRRALGAGSCPVPHSGTGAHTTAGAHAPAGAHASGGAHAGTGPRTSSGPHVPVEPAFAGRVRETQGRLGAAGVYTGGVPAVFGGSSALRSHSETPVPPT</sequence>
<proteinExistence type="predicted"/>
<dbReference type="Gene3D" id="3.30.450.20">
    <property type="entry name" value="PAS domain"/>
    <property type="match status" value="1"/>
</dbReference>
<dbReference type="PROSITE" id="PS50112">
    <property type="entry name" value="PAS"/>
    <property type="match status" value="1"/>
</dbReference>
<name>A0ABP5Z9F1_9ACTN</name>
<feature type="transmembrane region" description="Helical" evidence="2">
    <location>
        <begin position="230"/>
        <end position="250"/>
    </location>
</feature>
<dbReference type="InterPro" id="IPR001633">
    <property type="entry name" value="EAL_dom"/>
</dbReference>
<dbReference type="NCBIfam" id="TIGR00254">
    <property type="entry name" value="GGDEF"/>
    <property type="match status" value="1"/>
</dbReference>
<dbReference type="Pfam" id="PF00990">
    <property type="entry name" value="GGDEF"/>
    <property type="match status" value="1"/>
</dbReference>
<dbReference type="NCBIfam" id="TIGR00229">
    <property type="entry name" value="sensory_box"/>
    <property type="match status" value="1"/>
</dbReference>